<gene>
    <name evidence="1" type="ORF">K6753_00555</name>
</gene>
<evidence type="ECO:0000313" key="2">
    <source>
        <dbReference type="Proteomes" id="UP001430954"/>
    </source>
</evidence>
<dbReference type="Gene3D" id="3.40.50.150">
    <property type="entry name" value="Vaccinia Virus protein VP39"/>
    <property type="match status" value="1"/>
</dbReference>
<dbReference type="PANTHER" id="PTHR43861">
    <property type="entry name" value="TRANS-ACONITATE 2-METHYLTRANSFERASE-RELATED"/>
    <property type="match status" value="1"/>
</dbReference>
<dbReference type="Proteomes" id="UP001430954">
    <property type="component" value="Unassembled WGS sequence"/>
</dbReference>
<keyword evidence="2" id="KW-1185">Reference proteome</keyword>
<dbReference type="InterPro" id="IPR029063">
    <property type="entry name" value="SAM-dependent_MTases_sf"/>
</dbReference>
<dbReference type="EMBL" id="JAINZW010000001">
    <property type="protein sequence ID" value="MBZ4038024.1"/>
    <property type="molecule type" value="Genomic_DNA"/>
</dbReference>
<name>A0ABS7T2C6_9GAMM</name>
<organism evidence="1 2">
    <name type="scientific">Novilysobacter selenitireducens</name>
    <dbReference type="NCBI Taxonomy" id="2872639"/>
    <lineage>
        <taxon>Bacteria</taxon>
        <taxon>Pseudomonadati</taxon>
        <taxon>Pseudomonadota</taxon>
        <taxon>Gammaproteobacteria</taxon>
        <taxon>Lysobacterales</taxon>
        <taxon>Lysobacteraceae</taxon>
        <taxon>Novilysobacter</taxon>
    </lineage>
</organism>
<protein>
    <submittedName>
        <fullName evidence="1">Class I SAM-dependent methyltransferase</fullName>
    </submittedName>
</protein>
<dbReference type="GO" id="GO:0032259">
    <property type="term" value="P:methylation"/>
    <property type="evidence" value="ECO:0007669"/>
    <property type="project" value="UniProtKB-KW"/>
</dbReference>
<dbReference type="RefSeq" id="WP_223674244.1">
    <property type="nucleotide sequence ID" value="NZ_JAINZW010000001.1"/>
</dbReference>
<sequence>MKHYDVYTERAKELFQLLSPWVSTRTRIMDFGGAQGAILEYFVRAGFDCHVVDYGCRKPLPGIYYRGPDLQGVAEEYDLAICNHVLEHVADPIGELLSVRKALSENGIIFVEVPLELWNKQHPRPPEPVTHINWFSVPSLRYCLKAAGFDVLDVHYSSFRTYSAKRGLAVRAIARKSKAPGRNEADLSPDISELLLLKEIQRGKVGALMENFVSLPPDWATRAQSGEKGDE</sequence>
<evidence type="ECO:0000313" key="1">
    <source>
        <dbReference type="EMBL" id="MBZ4038024.1"/>
    </source>
</evidence>
<reference evidence="1 2" key="1">
    <citation type="submission" date="2021-09" db="EMBL/GenBank/DDBJ databases">
        <title>Lysobacter sp. 13A isolated from the river sediment.</title>
        <authorList>
            <person name="Liu H."/>
            <person name="Li S."/>
            <person name="Mao S."/>
        </authorList>
    </citation>
    <scope>NUCLEOTIDE SEQUENCE [LARGE SCALE GENOMIC DNA]</scope>
    <source>
        <strain evidence="1 2">13A</strain>
    </source>
</reference>
<accession>A0ABS7T2C6</accession>
<proteinExistence type="predicted"/>
<keyword evidence="1" id="KW-0808">Transferase</keyword>
<dbReference type="Pfam" id="PF13489">
    <property type="entry name" value="Methyltransf_23"/>
    <property type="match status" value="1"/>
</dbReference>
<comment type="caution">
    <text evidence="1">The sequence shown here is derived from an EMBL/GenBank/DDBJ whole genome shotgun (WGS) entry which is preliminary data.</text>
</comment>
<dbReference type="SUPFAM" id="SSF53335">
    <property type="entry name" value="S-adenosyl-L-methionine-dependent methyltransferases"/>
    <property type="match status" value="1"/>
</dbReference>
<keyword evidence="1" id="KW-0489">Methyltransferase</keyword>
<dbReference type="GO" id="GO:0008168">
    <property type="term" value="F:methyltransferase activity"/>
    <property type="evidence" value="ECO:0007669"/>
    <property type="project" value="UniProtKB-KW"/>
</dbReference>